<dbReference type="SUPFAM" id="SSF52047">
    <property type="entry name" value="RNI-like"/>
    <property type="match status" value="1"/>
</dbReference>
<dbReference type="SMART" id="SM00367">
    <property type="entry name" value="LRR_CC"/>
    <property type="match status" value="7"/>
</dbReference>
<dbReference type="Gene3D" id="3.80.10.10">
    <property type="entry name" value="Ribonuclease Inhibitor"/>
    <property type="match status" value="2"/>
</dbReference>
<evidence type="ECO:0000259" key="2">
    <source>
        <dbReference type="Pfam" id="PF25372"/>
    </source>
</evidence>
<dbReference type="Pfam" id="PF25372">
    <property type="entry name" value="DUF7885"/>
    <property type="match status" value="1"/>
</dbReference>
<feature type="non-terminal residue" evidence="3">
    <location>
        <position position="1"/>
    </location>
</feature>
<evidence type="ECO:0000313" key="3">
    <source>
        <dbReference type="EMBL" id="CAG8849959.1"/>
    </source>
</evidence>
<gene>
    <name evidence="3" type="ORF">GMARGA_LOCUS39964</name>
</gene>
<keyword evidence="4" id="KW-1185">Reference proteome</keyword>
<organism evidence="3 4">
    <name type="scientific">Gigaspora margarita</name>
    <dbReference type="NCBI Taxonomy" id="4874"/>
    <lineage>
        <taxon>Eukaryota</taxon>
        <taxon>Fungi</taxon>
        <taxon>Fungi incertae sedis</taxon>
        <taxon>Mucoromycota</taxon>
        <taxon>Glomeromycotina</taxon>
        <taxon>Glomeromycetes</taxon>
        <taxon>Diversisporales</taxon>
        <taxon>Gigasporaceae</taxon>
        <taxon>Gigaspora</taxon>
    </lineage>
</organism>
<proteinExistence type="predicted"/>
<dbReference type="Proteomes" id="UP000789901">
    <property type="component" value="Unassembled WGS sequence"/>
</dbReference>
<evidence type="ECO:0000256" key="1">
    <source>
        <dbReference type="SAM" id="MobiDB-lite"/>
    </source>
</evidence>
<dbReference type="EMBL" id="CAJVQB010098868">
    <property type="protein sequence ID" value="CAG8849959.1"/>
    <property type="molecule type" value="Genomic_DNA"/>
</dbReference>
<dbReference type="InterPro" id="IPR032675">
    <property type="entry name" value="LRR_dom_sf"/>
</dbReference>
<sequence>MGVSDKTLIKIASSYPNLKHLNLWDNRMISDRGLCEIVQTCNKLEYLNISYCRSITDKSLIKIAGSCHNLREFYFNEAYWITDRTISCILNLCSNLRCLGIPSSHGKIKDASILVQMHLKLEYLDFAHVMAFRNDSLIVAIIRSSPNLKHFNISGNDIGDEVVEAVAGTCHELEYLDLGGCGFITQPSICNVIRSCPKLHHLDLGFCDITNEAIREIARSCLNLKFLGLEGCKNISEKLVKQLNPSIHLENYDSSNELSDSETNSVTSDDDTSDSDPNIDSQSEDPPPFIPTFTNILDENRFISEFINYITLNSDTEFPALQTGLE</sequence>
<comment type="caution">
    <text evidence="3">The sequence shown here is derived from an EMBL/GenBank/DDBJ whole genome shotgun (WGS) entry which is preliminary data.</text>
</comment>
<feature type="domain" description="F-box/LRR-repeat protein 15-like leucin rich repeat" evidence="2">
    <location>
        <begin position="154"/>
        <end position="243"/>
    </location>
</feature>
<dbReference type="Pfam" id="PF13516">
    <property type="entry name" value="LRR_6"/>
    <property type="match status" value="2"/>
</dbReference>
<name>A0ABN7X9S6_GIGMA</name>
<evidence type="ECO:0000313" key="4">
    <source>
        <dbReference type="Proteomes" id="UP000789901"/>
    </source>
</evidence>
<feature type="region of interest" description="Disordered" evidence="1">
    <location>
        <begin position="251"/>
        <end position="290"/>
    </location>
</feature>
<dbReference type="InterPro" id="IPR001611">
    <property type="entry name" value="Leu-rich_rpt"/>
</dbReference>
<dbReference type="PANTHER" id="PTHR13318">
    <property type="entry name" value="PARTNER OF PAIRED, ISOFORM B-RELATED"/>
    <property type="match status" value="1"/>
</dbReference>
<dbReference type="InterPro" id="IPR057207">
    <property type="entry name" value="FBXL15_LRR"/>
</dbReference>
<protein>
    <submittedName>
        <fullName evidence="3">34830_t:CDS:1</fullName>
    </submittedName>
</protein>
<accession>A0ABN7X9S6</accession>
<reference evidence="3 4" key="1">
    <citation type="submission" date="2021-06" db="EMBL/GenBank/DDBJ databases">
        <authorList>
            <person name="Kallberg Y."/>
            <person name="Tangrot J."/>
            <person name="Rosling A."/>
        </authorList>
    </citation>
    <scope>NUCLEOTIDE SEQUENCE [LARGE SCALE GENOMIC DNA]</scope>
    <source>
        <strain evidence="3 4">120-4 pot B 10/14</strain>
    </source>
</reference>
<dbReference type="InterPro" id="IPR006553">
    <property type="entry name" value="Leu-rich_rpt_Cys-con_subtyp"/>
</dbReference>